<evidence type="ECO:0000313" key="2">
    <source>
        <dbReference type="EMBL" id="EZQ12037.1"/>
    </source>
</evidence>
<gene>
    <name evidence="2" type="ORF">CM19_00250</name>
</gene>
<organism evidence="2 3">
    <name type="scientific">Candidatus Acidianus copahuensis</name>
    <dbReference type="NCBI Taxonomy" id="1160895"/>
    <lineage>
        <taxon>Archaea</taxon>
        <taxon>Thermoproteota</taxon>
        <taxon>Thermoprotei</taxon>
        <taxon>Sulfolobales</taxon>
        <taxon>Sulfolobaceae</taxon>
        <taxon>Acidianus</taxon>
    </lineage>
</organism>
<dbReference type="PANTHER" id="PTHR33279:SF18">
    <property type="entry name" value="SULFUR CARRIER PROTEIN MJ0990-RELATED"/>
    <property type="match status" value="1"/>
</dbReference>
<dbReference type="AlphaFoldDB" id="A0A031LUI3"/>
<dbReference type="STRING" id="1160895.CM19_00250"/>
<dbReference type="Pfam" id="PF01206">
    <property type="entry name" value="TusA"/>
    <property type="match status" value="1"/>
</dbReference>
<accession>A0A031LUI3</accession>
<dbReference type="SUPFAM" id="SSF64307">
    <property type="entry name" value="SirA-like"/>
    <property type="match status" value="1"/>
</dbReference>
<keyword evidence="3" id="KW-1185">Reference proteome</keyword>
<dbReference type="Proteomes" id="UP000024332">
    <property type="component" value="Unassembled WGS sequence"/>
</dbReference>
<dbReference type="OrthoDB" id="45650at2157"/>
<sequence>MDEGEKLKKGKPDKVLDLRGESCPEPQIEIVKNINNMKVGEILEILTDEEPMNITVADLCKSRGYPCFSIKEGTTFRVRILKSNNVT</sequence>
<proteinExistence type="predicted"/>
<dbReference type="Gene3D" id="3.30.110.40">
    <property type="entry name" value="TusA-like domain"/>
    <property type="match status" value="1"/>
</dbReference>
<dbReference type="PROSITE" id="PS01148">
    <property type="entry name" value="UPF0033"/>
    <property type="match status" value="1"/>
</dbReference>
<dbReference type="RefSeq" id="WP_048098448.1">
    <property type="nucleotide sequence ID" value="NZ_JFZT01000005.1"/>
</dbReference>
<protein>
    <submittedName>
        <fullName evidence="2">Response regulator SirA</fullName>
    </submittedName>
</protein>
<evidence type="ECO:0000313" key="3">
    <source>
        <dbReference type="Proteomes" id="UP000024332"/>
    </source>
</evidence>
<dbReference type="InterPro" id="IPR001455">
    <property type="entry name" value="TusA-like"/>
</dbReference>
<dbReference type="EMBL" id="JFZT01000005">
    <property type="protein sequence ID" value="EZQ12037.1"/>
    <property type="molecule type" value="Genomic_DNA"/>
</dbReference>
<dbReference type="InterPro" id="IPR036868">
    <property type="entry name" value="TusA-like_sf"/>
</dbReference>
<evidence type="ECO:0000259" key="1">
    <source>
        <dbReference type="PROSITE" id="PS01148"/>
    </source>
</evidence>
<dbReference type="PANTHER" id="PTHR33279">
    <property type="entry name" value="SULFUR CARRIER PROTEIN YEDF-RELATED"/>
    <property type="match status" value="1"/>
</dbReference>
<feature type="domain" description="UPF0033" evidence="1">
    <location>
        <begin position="16"/>
        <end position="40"/>
    </location>
</feature>
<comment type="caution">
    <text evidence="2">The sequence shown here is derived from an EMBL/GenBank/DDBJ whole genome shotgun (WGS) entry which is preliminary data.</text>
</comment>
<reference evidence="2 3" key="1">
    <citation type="submission" date="2014-03" db="EMBL/GenBank/DDBJ databases">
        <title>Draft genome sequence of the novel thermoacidophilic archaea Acidianus copahuensis ALE1 strain, isolated from Copahue volcanic area in Neuquen Argentina.</title>
        <authorList>
            <person name="Urbieta M.S."/>
            <person name="Rascovan N."/>
            <person name="Castro C."/>
            <person name="Revale S."/>
            <person name="Giaveno M.A."/>
            <person name="Vazquez M.P."/>
            <person name="Donati E.R."/>
        </authorList>
    </citation>
    <scope>NUCLEOTIDE SEQUENCE [LARGE SCALE GENOMIC DNA]</scope>
    <source>
        <strain evidence="2 3">ALE1</strain>
    </source>
</reference>
<dbReference type="CDD" id="cd00291">
    <property type="entry name" value="SirA_YedF_YeeD"/>
    <property type="match status" value="1"/>
</dbReference>
<name>A0A031LUI3_9CREN</name>